<protein>
    <recommendedName>
        <fullName evidence="2">AAA+ ATPase domain-containing protein</fullName>
    </recommendedName>
</protein>
<dbReference type="AlphaFoldDB" id="A0A250J286"/>
<dbReference type="GO" id="GO:0016887">
    <property type="term" value="F:ATP hydrolysis activity"/>
    <property type="evidence" value="ECO:0007669"/>
    <property type="project" value="InterPro"/>
</dbReference>
<dbReference type="InterPro" id="IPR003959">
    <property type="entry name" value="ATPase_AAA_core"/>
</dbReference>
<dbReference type="EMBL" id="CP022098">
    <property type="protein sequence ID" value="ATB37640.1"/>
    <property type="molecule type" value="Genomic_DNA"/>
</dbReference>
<dbReference type="InterPro" id="IPR003593">
    <property type="entry name" value="AAA+_ATPase"/>
</dbReference>
<dbReference type="InterPro" id="IPR052934">
    <property type="entry name" value="Methyl-DNA_Rec/Restrict_Enz"/>
</dbReference>
<dbReference type="Pfam" id="PF07728">
    <property type="entry name" value="AAA_5"/>
    <property type="match status" value="1"/>
</dbReference>
<dbReference type="PANTHER" id="PTHR37291">
    <property type="entry name" value="5-METHYLCYTOSINE-SPECIFIC RESTRICTION ENZYME B"/>
    <property type="match status" value="1"/>
</dbReference>
<dbReference type="RefSeq" id="WP_095985930.1">
    <property type="nucleotide sequence ID" value="NZ_CP022098.1"/>
</dbReference>
<organism evidence="3 4">
    <name type="scientific">Cystobacter fuscus</name>
    <dbReference type="NCBI Taxonomy" id="43"/>
    <lineage>
        <taxon>Bacteria</taxon>
        <taxon>Pseudomonadati</taxon>
        <taxon>Myxococcota</taxon>
        <taxon>Myxococcia</taxon>
        <taxon>Myxococcales</taxon>
        <taxon>Cystobacterineae</taxon>
        <taxon>Archangiaceae</taxon>
        <taxon>Cystobacter</taxon>
    </lineage>
</organism>
<dbReference type="KEGG" id="cfus:CYFUS_003065"/>
<sequence length="773" mass="85975">MLDERLGHALEELRRKLDDEGKLHSRAQLEGFYALFRERFGPERLRQLDGDELLSLMHDHGRRDGLVYWLEFKDDEEFPAIFGSIAGGSALKFGIYRRKETGAWMAGSPTNQRELSQSEAVRIAQRHRDQLLLGVRLLERLPSDGSDSDYLRLQERLEAAAPELCDLSWSHKYWSLLFPDKLDDHHSADSQRFHLMKLLQIPPGGEGRYVCAGRFVALARELGVPMNTATRLLKLRHGGPHRYWCLGTLDGGGPTAHWPQMREGNCIAVEGRALGDLSETTPDREGLKRLGVLLGSHGGLAPRQGTVSKQLFSFVVKVLEGDFVLATRGEQVLGVGRVEGGYCHVSASDFPHRHPVQWLSLGTFQIPEGMGADAQTMLREVESSESIVAIERHLLSTSAPAPIPRPRPVPGNVQGGHPTPHLAGIHGRIQAVLERKGQVILYGPPGTGKTYLAEQTVRELSAHAAFGAPFAALDAEQQDVITKGTEDEGPLVRMCCFHPSYGYEEFLEGYRPRDDGSGGPMRFVLRDGIFKRLCLDARRRPHLRFYLIIDEINRGDIPRIMGELLTVMEKSKRGKSILLPMSGAPFLVPENVYLVGTMNTADRSIALLDTALRRRFGFLELMPDITRLGKAMVEGIPLGPWLKALNARICEHVGRDGRNLQVGHAYLMERGEPLTDFPRFSRVVQEDLIPLLEEYCYEDWAALEKILGSSLVSRKEQRVCHELFDPERQSDLIQALLAPSPEIGSSAPVIASEASARALTEDDDDIGTEPGAP</sequence>
<reference evidence="3 4" key="1">
    <citation type="submission" date="2017-06" db="EMBL/GenBank/DDBJ databases">
        <title>Sequencing and comparative analysis of myxobacterial genomes.</title>
        <authorList>
            <person name="Rupp O."/>
            <person name="Goesmann A."/>
            <person name="Sogaard-Andersen L."/>
        </authorList>
    </citation>
    <scope>NUCLEOTIDE SEQUENCE [LARGE SCALE GENOMIC DNA]</scope>
    <source>
        <strain evidence="3 4">DSM 52655</strain>
    </source>
</reference>
<dbReference type="SMART" id="SM00382">
    <property type="entry name" value="AAA"/>
    <property type="match status" value="1"/>
</dbReference>
<accession>A0A250J286</accession>
<gene>
    <name evidence="3" type="ORF">CYFUS_003065</name>
</gene>
<dbReference type="GO" id="GO:0005524">
    <property type="term" value="F:ATP binding"/>
    <property type="evidence" value="ECO:0007669"/>
    <property type="project" value="InterPro"/>
</dbReference>
<name>A0A250J286_9BACT</name>
<proteinExistence type="predicted"/>
<dbReference type="InterPro" id="IPR027417">
    <property type="entry name" value="P-loop_NTPase"/>
</dbReference>
<dbReference type="Pfam" id="PF00004">
    <property type="entry name" value="AAA"/>
    <property type="match status" value="1"/>
</dbReference>
<dbReference type="InterPro" id="IPR011704">
    <property type="entry name" value="ATPase_dyneun-rel_AAA"/>
</dbReference>
<dbReference type="SUPFAM" id="SSF52540">
    <property type="entry name" value="P-loop containing nucleoside triphosphate hydrolases"/>
    <property type="match status" value="1"/>
</dbReference>
<evidence type="ECO:0000313" key="4">
    <source>
        <dbReference type="Proteomes" id="UP000217257"/>
    </source>
</evidence>
<evidence type="ECO:0000259" key="2">
    <source>
        <dbReference type="SMART" id="SM00382"/>
    </source>
</evidence>
<feature type="domain" description="AAA+ ATPase" evidence="2">
    <location>
        <begin position="435"/>
        <end position="626"/>
    </location>
</feature>
<evidence type="ECO:0000313" key="3">
    <source>
        <dbReference type="EMBL" id="ATB37640.1"/>
    </source>
</evidence>
<dbReference type="Proteomes" id="UP000217257">
    <property type="component" value="Chromosome"/>
</dbReference>
<feature type="region of interest" description="Disordered" evidence="1">
    <location>
        <begin position="743"/>
        <end position="773"/>
    </location>
</feature>
<dbReference type="REBASE" id="218063">
    <property type="entry name" value="Cfu52655McrBCP"/>
</dbReference>
<dbReference type="Gene3D" id="3.40.50.300">
    <property type="entry name" value="P-loop containing nucleotide triphosphate hydrolases"/>
    <property type="match status" value="1"/>
</dbReference>
<evidence type="ECO:0000256" key="1">
    <source>
        <dbReference type="SAM" id="MobiDB-lite"/>
    </source>
</evidence>
<dbReference type="PANTHER" id="PTHR37291:SF1">
    <property type="entry name" value="TYPE IV METHYL-DIRECTED RESTRICTION ENZYME ECOKMCRB SUBUNIT"/>
    <property type="match status" value="1"/>
</dbReference>